<gene>
    <name evidence="1" type="ordered locus">tsl1361</name>
</gene>
<evidence type="ECO:0000313" key="1">
    <source>
        <dbReference type="EMBL" id="BAC08913.1"/>
    </source>
</evidence>
<dbReference type="InterPro" id="IPR003749">
    <property type="entry name" value="ThiS/MoaD-like"/>
</dbReference>
<sequence>MSDAPKTPKTIYLRYFAQLREQSEREQEERVTTAQTYGELYQELKIQYGFTLDLAQIKVAANDRFVALDQPLRAGDEVVFIPPVAGG</sequence>
<dbReference type="CDD" id="cd00754">
    <property type="entry name" value="Ubl_MoaD"/>
    <property type="match status" value="1"/>
</dbReference>
<dbReference type="EMBL" id="BA000039">
    <property type="protein sequence ID" value="BAC08913.1"/>
    <property type="molecule type" value="Genomic_DNA"/>
</dbReference>
<evidence type="ECO:0000313" key="2">
    <source>
        <dbReference type="Proteomes" id="UP000000440"/>
    </source>
</evidence>
<dbReference type="EnsemblBacteria" id="BAC08913">
    <property type="protein sequence ID" value="BAC08913"/>
    <property type="gene ID" value="BAC08913"/>
</dbReference>
<dbReference type="STRING" id="197221.gene:10747959"/>
<dbReference type="AlphaFoldDB" id="Q8DJ67"/>
<dbReference type="Gene3D" id="3.10.20.30">
    <property type="match status" value="1"/>
</dbReference>
<protein>
    <submittedName>
        <fullName evidence="1">Molybdopterin biosynthesis protein D chain</fullName>
    </submittedName>
</protein>
<dbReference type="Pfam" id="PF02597">
    <property type="entry name" value="ThiS"/>
    <property type="match status" value="1"/>
</dbReference>
<proteinExistence type="predicted"/>
<dbReference type="KEGG" id="tel:tsl1361"/>
<dbReference type="InterPro" id="IPR012675">
    <property type="entry name" value="Beta-grasp_dom_sf"/>
</dbReference>
<organism evidence="1 2">
    <name type="scientific">Thermosynechococcus vestitus (strain NIES-2133 / IAM M-273 / BP-1)</name>
    <dbReference type="NCBI Taxonomy" id="197221"/>
    <lineage>
        <taxon>Bacteria</taxon>
        <taxon>Bacillati</taxon>
        <taxon>Cyanobacteriota</taxon>
        <taxon>Cyanophyceae</taxon>
        <taxon>Acaryochloridales</taxon>
        <taxon>Thermosynechococcaceae</taxon>
        <taxon>Thermosynechococcus</taxon>
    </lineage>
</organism>
<dbReference type="eggNOG" id="COG1977">
    <property type="taxonomic scope" value="Bacteria"/>
</dbReference>
<keyword evidence="2" id="KW-1185">Reference proteome</keyword>
<dbReference type="Proteomes" id="UP000000440">
    <property type="component" value="Chromosome"/>
</dbReference>
<accession>Q8DJ67</accession>
<dbReference type="InterPro" id="IPR016155">
    <property type="entry name" value="Mopterin_synth/thiamin_S_b"/>
</dbReference>
<name>Q8DJ67_THEVB</name>
<dbReference type="RefSeq" id="WP_011057201.1">
    <property type="nucleotide sequence ID" value="NC_004113.1"/>
</dbReference>
<dbReference type="SUPFAM" id="SSF54285">
    <property type="entry name" value="MoaD/ThiS"/>
    <property type="match status" value="1"/>
</dbReference>
<reference evidence="1 2" key="1">
    <citation type="journal article" date="2002" name="DNA Res.">
        <title>Complete genome structure of the thermophilic cyanobacterium Thermosynechococcus elongatus BP-1.</title>
        <authorList>
            <person name="Nakamura Y."/>
            <person name="Kaneko T."/>
            <person name="Sato S."/>
            <person name="Ikeuchi M."/>
            <person name="Katoh H."/>
            <person name="Sasamoto S."/>
            <person name="Watanabe A."/>
            <person name="Iriguchi M."/>
            <person name="Kawashima K."/>
            <person name="Kimura T."/>
            <person name="Kishida Y."/>
            <person name="Kiyokawa C."/>
            <person name="Kohara M."/>
            <person name="Matsumoto M."/>
            <person name="Matsuno A."/>
            <person name="Nakazaki N."/>
            <person name="Shimpo S."/>
            <person name="Sugimoto M."/>
            <person name="Takeuchi C."/>
            <person name="Yamada M."/>
            <person name="Tabata S."/>
        </authorList>
    </citation>
    <scope>NUCLEOTIDE SEQUENCE [LARGE SCALE GENOMIC DNA]</scope>
    <source>
        <strain evidence="2">IAM M-273 / NIES-2133 / BP-1</strain>
    </source>
</reference>